<dbReference type="RefSeq" id="WP_010367375.1">
    <property type="nucleotide sequence ID" value="NZ_AHBZ03000027.1"/>
</dbReference>
<organism evidence="2 3">
    <name type="scientific">Pseudoalteromonas citrea</name>
    <dbReference type="NCBI Taxonomy" id="43655"/>
    <lineage>
        <taxon>Bacteria</taxon>
        <taxon>Pseudomonadati</taxon>
        <taxon>Pseudomonadota</taxon>
        <taxon>Gammaproteobacteria</taxon>
        <taxon>Alteromonadales</taxon>
        <taxon>Pseudoalteromonadaceae</taxon>
        <taxon>Pseudoalteromonas</taxon>
    </lineage>
</organism>
<dbReference type="Gene3D" id="1.10.238.10">
    <property type="entry name" value="EF-hand"/>
    <property type="match status" value="1"/>
</dbReference>
<reference evidence="2" key="1">
    <citation type="journal article" date="2012" name="J. Bacteriol.">
        <title>Genome sequences of type strains of seven species of the marine bacterium Pseudoalteromonas.</title>
        <authorList>
            <person name="Xie B.B."/>
            <person name="Shu Y.L."/>
            <person name="Qin Q.L."/>
            <person name="Rong J.C."/>
            <person name="Zhang X.Y."/>
            <person name="Chen X.L."/>
            <person name="Shi M."/>
            <person name="He H.L."/>
            <person name="Zhou B.C."/>
            <person name="Zhang Y.Z."/>
        </authorList>
    </citation>
    <scope>NUCLEOTIDE SEQUENCE</scope>
    <source>
        <strain evidence="2">DSM 8771</strain>
    </source>
</reference>
<accession>A0AAD4AE42</accession>
<evidence type="ECO:0000259" key="1">
    <source>
        <dbReference type="PROSITE" id="PS50222"/>
    </source>
</evidence>
<dbReference type="Proteomes" id="UP000016487">
    <property type="component" value="Unassembled WGS sequence"/>
</dbReference>
<dbReference type="AlphaFoldDB" id="A0AAD4AE42"/>
<gene>
    <name evidence="2" type="ORF">PCIT_b0134</name>
</gene>
<dbReference type="Pfam" id="PF13202">
    <property type="entry name" value="EF-hand_5"/>
    <property type="match status" value="2"/>
</dbReference>
<evidence type="ECO:0000313" key="3">
    <source>
        <dbReference type="Proteomes" id="UP000016487"/>
    </source>
</evidence>
<protein>
    <recommendedName>
        <fullName evidence="1">EF-hand domain-containing protein</fullName>
    </recommendedName>
</protein>
<dbReference type="PROSITE" id="PS50222">
    <property type="entry name" value="EF_HAND_2"/>
    <property type="match status" value="1"/>
</dbReference>
<dbReference type="GO" id="GO:0005509">
    <property type="term" value="F:calcium ion binding"/>
    <property type="evidence" value="ECO:0007669"/>
    <property type="project" value="InterPro"/>
</dbReference>
<dbReference type="EMBL" id="AHBZ03000027">
    <property type="protein sequence ID" value="KAF7764203.1"/>
    <property type="molecule type" value="Genomic_DNA"/>
</dbReference>
<proteinExistence type="predicted"/>
<dbReference type="InterPro" id="IPR002048">
    <property type="entry name" value="EF_hand_dom"/>
</dbReference>
<sequence>MYMTVVLLSGAAGLFSQPQTGVLTFQQLDRNNDGVISLSESKQLPRLMAQFKDLDVDNSGGISRAEFDFFN</sequence>
<dbReference type="InterPro" id="IPR011992">
    <property type="entry name" value="EF-hand-dom_pair"/>
</dbReference>
<evidence type="ECO:0000313" key="2">
    <source>
        <dbReference type="EMBL" id="KAF7764203.1"/>
    </source>
</evidence>
<reference evidence="2" key="2">
    <citation type="submission" date="2015-03" db="EMBL/GenBank/DDBJ databases">
        <title>Genome sequence of Pseudoalteromonas citrea.</title>
        <authorList>
            <person name="Xie B.-B."/>
            <person name="Rong J.-C."/>
            <person name="Qin Q.-L."/>
            <person name="Zhang Y.-Z."/>
        </authorList>
    </citation>
    <scope>NUCLEOTIDE SEQUENCE</scope>
    <source>
        <strain evidence="2">DSM 8771</strain>
    </source>
</reference>
<name>A0AAD4AE42_9GAMM</name>
<dbReference type="SUPFAM" id="SSF47473">
    <property type="entry name" value="EF-hand"/>
    <property type="match status" value="1"/>
</dbReference>
<comment type="caution">
    <text evidence="2">The sequence shown here is derived from an EMBL/GenBank/DDBJ whole genome shotgun (WGS) entry which is preliminary data.</text>
</comment>
<feature type="domain" description="EF-hand" evidence="1">
    <location>
        <begin position="42"/>
        <end position="71"/>
    </location>
</feature>